<evidence type="ECO:0000313" key="5">
    <source>
        <dbReference type="Proteomes" id="UP000308917"/>
    </source>
</evidence>
<feature type="domain" description="D-serine dehydratase-like" evidence="3">
    <location>
        <begin position="280"/>
        <end position="370"/>
    </location>
</feature>
<sequence>MRTYTGVLDVPAGLPVSELDTPTLVIDLDAMERNVEQMAAFAAAHGVLWRPHAKMHKCAALARHLIEAGASGCCVQKVAEAQAMAAGGVTDIYISNEVLAHSKLKRLVALAAQLHASGGRLAVAADSVLAVEALAGHVRQHEQYQGPAPVDVLVEFNIGQNRAGVQTASEVLMLAQTVSDVPSLRFAGLHAYHGGAQHIESAVERHAVMQQAYAKVHEVVQVLRAHGLDVVTVTGAGTGTFALEAASGLYTELQPGSFLLMDAHYACVQPAAQQPVFEQALFVKTQVVSRATHHAVVDAGHKSHAIDSGLPMVWNGGAQVQYGFGNGGDEHGLITALAGAELPALGDVLWLVPGHCDPTINLHDAMVGLRGGLLHGVVERVFQVDARGALW</sequence>
<keyword evidence="5" id="KW-1185">Reference proteome</keyword>
<dbReference type="GO" id="GO:0008721">
    <property type="term" value="F:D-serine ammonia-lyase activity"/>
    <property type="evidence" value="ECO:0007669"/>
    <property type="project" value="TreeGrafter"/>
</dbReference>
<dbReference type="InterPro" id="IPR051466">
    <property type="entry name" value="D-amino_acid_metab_enzyme"/>
</dbReference>
<dbReference type="GO" id="GO:0036088">
    <property type="term" value="P:D-serine catabolic process"/>
    <property type="evidence" value="ECO:0007669"/>
    <property type="project" value="TreeGrafter"/>
</dbReference>
<dbReference type="EMBL" id="STFG01000002">
    <property type="protein sequence ID" value="THU04587.1"/>
    <property type="molecule type" value="Genomic_DNA"/>
</dbReference>
<dbReference type="CDD" id="cd06819">
    <property type="entry name" value="PLPDE_III_LS_D-TA"/>
    <property type="match status" value="1"/>
</dbReference>
<dbReference type="InterPro" id="IPR042208">
    <property type="entry name" value="D-ser_dehydrat-like_sf"/>
</dbReference>
<dbReference type="PANTHER" id="PTHR28004">
    <property type="entry name" value="ZGC:162816-RELATED"/>
    <property type="match status" value="1"/>
</dbReference>
<evidence type="ECO:0000256" key="2">
    <source>
        <dbReference type="ARBA" id="ARBA00023239"/>
    </source>
</evidence>
<dbReference type="Gene3D" id="2.40.37.20">
    <property type="entry name" value="D-serine dehydratase-like domain"/>
    <property type="match status" value="1"/>
</dbReference>
<keyword evidence="2" id="KW-0456">Lyase</keyword>
<dbReference type="InterPro" id="IPR001608">
    <property type="entry name" value="Ala_racemase_N"/>
</dbReference>
<accession>A0A4S8FBD5</accession>
<dbReference type="SMART" id="SM01119">
    <property type="entry name" value="D-ser_dehydrat"/>
    <property type="match status" value="1"/>
</dbReference>
<organism evidence="4 5">
    <name type="scientific">Lampropedia puyangensis</name>
    <dbReference type="NCBI Taxonomy" id="1330072"/>
    <lineage>
        <taxon>Bacteria</taxon>
        <taxon>Pseudomonadati</taxon>
        <taxon>Pseudomonadota</taxon>
        <taxon>Betaproteobacteria</taxon>
        <taxon>Burkholderiales</taxon>
        <taxon>Comamonadaceae</taxon>
        <taxon>Lampropedia</taxon>
    </lineage>
</organism>
<dbReference type="Gene3D" id="3.20.20.10">
    <property type="entry name" value="Alanine racemase"/>
    <property type="match status" value="1"/>
</dbReference>
<proteinExistence type="inferred from homology"/>
<evidence type="ECO:0000256" key="1">
    <source>
        <dbReference type="ARBA" id="ARBA00005323"/>
    </source>
</evidence>
<evidence type="ECO:0000259" key="3">
    <source>
        <dbReference type="SMART" id="SM01119"/>
    </source>
</evidence>
<dbReference type="AlphaFoldDB" id="A0A4S8FBD5"/>
<protein>
    <submittedName>
        <fullName evidence="4">DSD1 family PLP-dependent enzyme</fullName>
    </submittedName>
</protein>
<dbReference type="PANTHER" id="PTHR28004:SF2">
    <property type="entry name" value="D-SERINE DEHYDRATASE"/>
    <property type="match status" value="1"/>
</dbReference>
<dbReference type="Pfam" id="PF14031">
    <property type="entry name" value="D-ser_dehydrat"/>
    <property type="match status" value="1"/>
</dbReference>
<dbReference type="OrthoDB" id="9772497at2"/>
<dbReference type="InterPro" id="IPR026956">
    <property type="entry name" value="D-ser_dehydrat-like_dom"/>
</dbReference>
<dbReference type="Proteomes" id="UP000308917">
    <property type="component" value="Unassembled WGS sequence"/>
</dbReference>
<name>A0A4S8FBD5_9BURK</name>
<comment type="caution">
    <text evidence="4">The sequence shown here is derived from an EMBL/GenBank/DDBJ whole genome shotgun (WGS) entry which is preliminary data.</text>
</comment>
<gene>
    <name evidence="4" type="ORF">E9531_04190</name>
</gene>
<dbReference type="InterPro" id="IPR029066">
    <property type="entry name" value="PLP-binding_barrel"/>
</dbReference>
<dbReference type="Pfam" id="PF01168">
    <property type="entry name" value="Ala_racemase_N"/>
    <property type="match status" value="1"/>
</dbReference>
<dbReference type="SUPFAM" id="SSF51419">
    <property type="entry name" value="PLP-binding barrel"/>
    <property type="match status" value="1"/>
</dbReference>
<reference evidence="4 5" key="1">
    <citation type="journal article" date="2015" name="Antonie Van Leeuwenhoek">
        <title>Lampropedia puyangensis sp. nov., isolated from symptomatic bark of Populus ? euramericana canker and emended description of Lampropedia hyalina (Ehrenberg 1832) Lee et al. 2004.</title>
        <authorList>
            <person name="Li Y."/>
            <person name="Wang T."/>
            <person name="Piao C.G."/>
            <person name="Wang L.F."/>
            <person name="Tian G.Z."/>
            <person name="Zhu T.H."/>
            <person name="Guo M.W."/>
        </authorList>
    </citation>
    <scope>NUCLEOTIDE SEQUENCE [LARGE SCALE GENOMIC DNA]</scope>
    <source>
        <strain evidence="4 5">2-bin</strain>
    </source>
</reference>
<comment type="similarity">
    <text evidence="1">Belongs to the DSD1 family.</text>
</comment>
<evidence type="ECO:0000313" key="4">
    <source>
        <dbReference type="EMBL" id="THU04587.1"/>
    </source>
</evidence>
<dbReference type="RefSeq" id="WP_136572483.1">
    <property type="nucleotide sequence ID" value="NZ_STFG01000002.1"/>
</dbReference>